<feature type="non-terminal residue" evidence="1">
    <location>
        <position position="91"/>
    </location>
</feature>
<name>A0A8S2T024_9BILA</name>
<gene>
    <name evidence="1" type="ORF">BYL167_LOCUS25604</name>
</gene>
<evidence type="ECO:0000313" key="1">
    <source>
        <dbReference type="EMBL" id="CAF4252347.1"/>
    </source>
</evidence>
<reference evidence="1" key="1">
    <citation type="submission" date="2021-02" db="EMBL/GenBank/DDBJ databases">
        <authorList>
            <person name="Nowell W R."/>
        </authorList>
    </citation>
    <scope>NUCLEOTIDE SEQUENCE</scope>
</reference>
<dbReference type="EMBL" id="CAJOBH010026406">
    <property type="protein sequence ID" value="CAF4252347.1"/>
    <property type="molecule type" value="Genomic_DNA"/>
</dbReference>
<evidence type="ECO:0000313" key="2">
    <source>
        <dbReference type="Proteomes" id="UP000681967"/>
    </source>
</evidence>
<accession>A0A8S2T024</accession>
<sequence length="91" mass="10786">MTATILKQYSNQLLHDLNLSYFSPLSYNDQTLALKQAKKVVSIQRKIKKYRLILRVTDKGYNFYIGTEKEFDKKAQNFFQDTKAFIELKEN</sequence>
<proteinExistence type="predicted"/>
<dbReference type="Proteomes" id="UP000681967">
    <property type="component" value="Unassembled WGS sequence"/>
</dbReference>
<dbReference type="AlphaFoldDB" id="A0A8S2T024"/>
<comment type="caution">
    <text evidence="1">The sequence shown here is derived from an EMBL/GenBank/DDBJ whole genome shotgun (WGS) entry which is preliminary data.</text>
</comment>
<organism evidence="1 2">
    <name type="scientific">Rotaria magnacalcarata</name>
    <dbReference type="NCBI Taxonomy" id="392030"/>
    <lineage>
        <taxon>Eukaryota</taxon>
        <taxon>Metazoa</taxon>
        <taxon>Spiralia</taxon>
        <taxon>Gnathifera</taxon>
        <taxon>Rotifera</taxon>
        <taxon>Eurotatoria</taxon>
        <taxon>Bdelloidea</taxon>
        <taxon>Philodinida</taxon>
        <taxon>Philodinidae</taxon>
        <taxon>Rotaria</taxon>
    </lineage>
</organism>
<protein>
    <submittedName>
        <fullName evidence="1">Uncharacterized protein</fullName>
    </submittedName>
</protein>